<evidence type="ECO:0000313" key="3">
    <source>
        <dbReference type="EMBL" id="MVO98049.1"/>
    </source>
</evidence>
<dbReference type="PRINTS" id="PR01543">
    <property type="entry name" value="ANATRNSFRASE"/>
</dbReference>
<gene>
    <name evidence="3" type="ORF">EDM21_00575</name>
</gene>
<dbReference type="InterPro" id="IPR053710">
    <property type="entry name" value="Arylamine_NAT_domain_sf"/>
</dbReference>
<dbReference type="RefSeq" id="WP_166541758.1">
    <property type="nucleotide sequence ID" value="NZ_RHLK01000001.1"/>
</dbReference>
<keyword evidence="4" id="KW-1185">Reference proteome</keyword>
<keyword evidence="3" id="KW-0808">Transferase</keyword>
<organism evidence="3 4">
    <name type="scientific">Paenibacillus lutrae</name>
    <dbReference type="NCBI Taxonomy" id="2078573"/>
    <lineage>
        <taxon>Bacteria</taxon>
        <taxon>Bacillati</taxon>
        <taxon>Bacillota</taxon>
        <taxon>Bacilli</taxon>
        <taxon>Bacillales</taxon>
        <taxon>Paenibacillaceae</taxon>
        <taxon>Paenibacillus</taxon>
    </lineage>
</organism>
<dbReference type="InterPro" id="IPR038765">
    <property type="entry name" value="Papain-like_cys_pep_sf"/>
</dbReference>
<dbReference type="Gene3D" id="3.30.2140.20">
    <property type="match status" value="1"/>
</dbReference>
<dbReference type="GO" id="GO:0016407">
    <property type="term" value="F:acetyltransferase activity"/>
    <property type="evidence" value="ECO:0007669"/>
    <property type="project" value="InterPro"/>
</dbReference>
<name>A0A7X3FE97_9BACL</name>
<dbReference type="PANTHER" id="PTHR11786:SF0">
    <property type="entry name" value="ARYLAMINE N-ACETYLTRANSFERASE 4-RELATED"/>
    <property type="match status" value="1"/>
</dbReference>
<evidence type="ECO:0000256" key="2">
    <source>
        <dbReference type="RuleBase" id="RU003452"/>
    </source>
</evidence>
<proteinExistence type="inferred from homology"/>
<dbReference type="InterPro" id="IPR001447">
    <property type="entry name" value="Arylamine_N-AcTrfase"/>
</dbReference>
<evidence type="ECO:0000313" key="4">
    <source>
        <dbReference type="Proteomes" id="UP000490800"/>
    </source>
</evidence>
<dbReference type="AlphaFoldDB" id="A0A7X3FE97"/>
<protein>
    <submittedName>
        <fullName evidence="3">Arylamine N-acetyltransferase</fullName>
    </submittedName>
</protein>
<sequence length="258" mass="29675">MSELNTRFRQRIGFPAHEPISFASLTNILELMPRNIPFENLSIMENRTREITKDNLMNKIFVQQEGGLCYELNTILYFFLIDQGFDAVLTRAIVYNHDTHSYAPFGRTHATILLTHNEQTYLVDTGFGGNLPLKPVPLNGEMITSMNGDFRTKRVNSEYGDFIFEMKLRYKDSDWKVGYAFHSGLPIADVSELNSVQTIIAQHPESPFNTHPLITKQTERGSVTLSDTSLTIREHGDVTKEKIDSVRFRELLKQHFDR</sequence>
<dbReference type="Pfam" id="PF00797">
    <property type="entry name" value="Acetyltransf_2"/>
    <property type="match status" value="1"/>
</dbReference>
<accession>A0A7X3FE97</accession>
<dbReference type="SUPFAM" id="SSF54001">
    <property type="entry name" value="Cysteine proteinases"/>
    <property type="match status" value="1"/>
</dbReference>
<dbReference type="PANTHER" id="PTHR11786">
    <property type="entry name" value="N-HYDROXYARYLAMINE O-ACETYLTRANSFERASE"/>
    <property type="match status" value="1"/>
</dbReference>
<dbReference type="Proteomes" id="UP000490800">
    <property type="component" value="Unassembled WGS sequence"/>
</dbReference>
<comment type="similarity">
    <text evidence="1 2">Belongs to the arylamine N-acetyltransferase family.</text>
</comment>
<reference evidence="3 4" key="1">
    <citation type="journal article" date="2019" name="Microorganisms">
        <title>Paenibacillus lutrae sp. nov., A Chitinolytic Species Isolated from A River Otter in Castril Natural Park, Granada, Spain.</title>
        <authorList>
            <person name="Rodriguez M."/>
            <person name="Reina J.C."/>
            <person name="Bejar V."/>
            <person name="Llamas I."/>
        </authorList>
    </citation>
    <scope>NUCLEOTIDE SEQUENCE [LARGE SCALE GENOMIC DNA]</scope>
    <source>
        <strain evidence="3 4">N10</strain>
    </source>
</reference>
<comment type="caution">
    <text evidence="3">The sequence shown here is derived from an EMBL/GenBank/DDBJ whole genome shotgun (WGS) entry which is preliminary data.</text>
</comment>
<evidence type="ECO:0000256" key="1">
    <source>
        <dbReference type="ARBA" id="ARBA00006547"/>
    </source>
</evidence>
<dbReference type="EMBL" id="RHLK01000001">
    <property type="protein sequence ID" value="MVO98049.1"/>
    <property type="molecule type" value="Genomic_DNA"/>
</dbReference>